<protein>
    <submittedName>
        <fullName evidence="2">Uncharacterized protein</fullName>
    </submittedName>
</protein>
<dbReference type="HOGENOM" id="CLU_2875849_0_0_9"/>
<sequence length="63" mass="7545">MSKDKKRILLKIGLAILSFFWGNNFMSPYVNKSFSHPGFVVSLLFFFTFSYFWNRQLNNKDKK</sequence>
<name>C7RF16_ANAPD</name>
<organism evidence="2 3">
    <name type="scientific">Anaerococcus prevotii (strain ATCC 9321 / DSM 20548 / JCM 6508 / NCTC 11806 / PC1)</name>
    <name type="common">Peptostreptococcus prevotii</name>
    <name type="synonym">Peptococcus prevotii</name>
    <dbReference type="NCBI Taxonomy" id="525919"/>
    <lineage>
        <taxon>Bacteria</taxon>
        <taxon>Bacillati</taxon>
        <taxon>Bacillota</taxon>
        <taxon>Tissierellia</taxon>
        <taxon>Tissierellales</taxon>
        <taxon>Peptoniphilaceae</taxon>
        <taxon>Anaerococcus</taxon>
    </lineage>
</organism>
<keyword evidence="1" id="KW-1133">Transmembrane helix</keyword>
<dbReference type="RefSeq" id="WP_012803496.1">
    <property type="nucleotide sequence ID" value="NC_013171.1"/>
</dbReference>
<dbReference type="Proteomes" id="UP000002294">
    <property type="component" value="Chromosome"/>
</dbReference>
<feature type="transmembrane region" description="Helical" evidence="1">
    <location>
        <begin position="12"/>
        <end position="30"/>
    </location>
</feature>
<evidence type="ECO:0000313" key="3">
    <source>
        <dbReference type="Proteomes" id="UP000002294"/>
    </source>
</evidence>
<dbReference type="OrthoDB" id="9904584at2"/>
<accession>C7RF16</accession>
<keyword evidence="1" id="KW-0812">Transmembrane</keyword>
<feature type="transmembrane region" description="Helical" evidence="1">
    <location>
        <begin position="36"/>
        <end position="53"/>
    </location>
</feature>
<dbReference type="EMBL" id="CP001708">
    <property type="protein sequence ID" value="ACV28077.1"/>
    <property type="molecule type" value="Genomic_DNA"/>
</dbReference>
<dbReference type="KEGG" id="apr:Apre_0022"/>
<keyword evidence="3" id="KW-1185">Reference proteome</keyword>
<proteinExistence type="predicted"/>
<reference evidence="2 3" key="1">
    <citation type="journal article" date="2009" name="Stand. Genomic Sci.">
        <title>Complete genome sequence of Anaerococcus prevotii type strain (PC1).</title>
        <authorList>
            <person name="Labutti K."/>
            <person name="Pukall R."/>
            <person name="Steenblock K."/>
            <person name="Glavina Del Rio T."/>
            <person name="Tice H."/>
            <person name="Copeland A."/>
            <person name="Cheng J.F."/>
            <person name="Lucas S."/>
            <person name="Chen F."/>
            <person name="Nolan M."/>
            <person name="Bruce D."/>
            <person name="Goodwin L."/>
            <person name="Pitluck S."/>
            <person name="Ivanova N."/>
            <person name="Mavromatis K."/>
            <person name="Ovchinnikova G."/>
            <person name="Pati A."/>
            <person name="Chen A."/>
            <person name="Palaniappan K."/>
            <person name="Land M."/>
            <person name="Hauser L."/>
            <person name="Chang Y.J."/>
            <person name="Jeffries C.D."/>
            <person name="Chain P."/>
            <person name="Saunders E."/>
            <person name="Brettin T."/>
            <person name="Detter J.C."/>
            <person name="Han C."/>
            <person name="Goker M."/>
            <person name="Bristow J."/>
            <person name="Eisen J.A."/>
            <person name="Markowitz V."/>
            <person name="Hugenholtz P."/>
            <person name="Kyrpides N.C."/>
            <person name="Klenk H.P."/>
            <person name="Lapidus A."/>
        </authorList>
    </citation>
    <scope>NUCLEOTIDE SEQUENCE [LARGE SCALE GENOMIC DNA]</scope>
    <source>
        <strain evidence="3">ATCC 9321 / DSM 20548 / JCM 6508 / NCTC 11806 / PC1</strain>
    </source>
</reference>
<evidence type="ECO:0000256" key="1">
    <source>
        <dbReference type="SAM" id="Phobius"/>
    </source>
</evidence>
<keyword evidence="1" id="KW-0472">Membrane</keyword>
<evidence type="ECO:0000313" key="2">
    <source>
        <dbReference type="EMBL" id="ACV28077.1"/>
    </source>
</evidence>
<gene>
    <name evidence="2" type="ordered locus">Apre_0022</name>
</gene>
<dbReference type="AlphaFoldDB" id="C7RF16"/>